<keyword evidence="1" id="KW-0344">Guanine-nucleotide releasing factor</keyword>
<dbReference type="GO" id="GO:0005737">
    <property type="term" value="C:cytoplasm"/>
    <property type="evidence" value="ECO:0007669"/>
    <property type="project" value="TreeGrafter"/>
</dbReference>
<dbReference type="SUPFAM" id="SSF48065">
    <property type="entry name" value="DBL homology domain (DH-domain)"/>
    <property type="match status" value="1"/>
</dbReference>
<dbReference type="PANTHER" id="PTHR22826:SF211">
    <property type="entry name" value="LD43457P"/>
    <property type="match status" value="1"/>
</dbReference>
<sequence>MNADEKTEQENIDQCADYQRLKEEILTAAKNGKTLRNGFKLNEEVKVCSHNNLYLFYYANIPSSERLRETLQECQKHSCHKLALAVYLVKLAQGITKYQLLLKRLLGFSSRQTIWDTPLISKWNVSAYELYCVLAVATSIH</sequence>
<dbReference type="InterPro" id="IPR051336">
    <property type="entry name" value="RhoGEF_Guanine_NuclExch_SF"/>
</dbReference>
<dbReference type="EnsemblMetazoa" id="GPAI024363-RA">
    <property type="protein sequence ID" value="GPAI024363-PA"/>
    <property type="gene ID" value="GPAI024363"/>
</dbReference>
<dbReference type="Gene3D" id="1.20.900.10">
    <property type="entry name" value="Dbl homology (DH) domain"/>
    <property type="match status" value="1"/>
</dbReference>
<evidence type="ECO:0000313" key="3">
    <source>
        <dbReference type="Proteomes" id="UP000092445"/>
    </source>
</evidence>
<dbReference type="AlphaFoldDB" id="A0A1A9ZTF9"/>
<dbReference type="Proteomes" id="UP000092445">
    <property type="component" value="Unassembled WGS sequence"/>
</dbReference>
<organism evidence="2 3">
    <name type="scientific">Glossina pallidipes</name>
    <name type="common">Tsetse fly</name>
    <dbReference type="NCBI Taxonomy" id="7398"/>
    <lineage>
        <taxon>Eukaryota</taxon>
        <taxon>Metazoa</taxon>
        <taxon>Ecdysozoa</taxon>
        <taxon>Arthropoda</taxon>
        <taxon>Hexapoda</taxon>
        <taxon>Insecta</taxon>
        <taxon>Pterygota</taxon>
        <taxon>Neoptera</taxon>
        <taxon>Endopterygota</taxon>
        <taxon>Diptera</taxon>
        <taxon>Brachycera</taxon>
        <taxon>Muscomorpha</taxon>
        <taxon>Hippoboscoidea</taxon>
        <taxon>Glossinidae</taxon>
        <taxon>Glossina</taxon>
    </lineage>
</organism>
<evidence type="ECO:0000313" key="2">
    <source>
        <dbReference type="EnsemblMetazoa" id="GPAI024363-PA"/>
    </source>
</evidence>
<evidence type="ECO:0000256" key="1">
    <source>
        <dbReference type="ARBA" id="ARBA00022658"/>
    </source>
</evidence>
<accession>A0A1A9ZTF9</accession>
<name>A0A1A9ZTF9_GLOPL</name>
<dbReference type="GO" id="GO:0005085">
    <property type="term" value="F:guanyl-nucleotide exchange factor activity"/>
    <property type="evidence" value="ECO:0007669"/>
    <property type="project" value="UniProtKB-KW"/>
</dbReference>
<dbReference type="PANTHER" id="PTHR22826">
    <property type="entry name" value="RHO GUANINE EXCHANGE FACTOR-RELATED"/>
    <property type="match status" value="1"/>
</dbReference>
<reference evidence="2" key="2">
    <citation type="submission" date="2020-05" db="UniProtKB">
        <authorList>
            <consortium name="EnsemblMetazoa"/>
        </authorList>
    </citation>
    <scope>IDENTIFICATION</scope>
    <source>
        <strain evidence="2">IAEA</strain>
    </source>
</reference>
<proteinExistence type="predicted"/>
<dbReference type="STRING" id="7398.A0A1A9ZTF9"/>
<protein>
    <submittedName>
        <fullName evidence="2">Uncharacterized protein</fullName>
    </submittedName>
</protein>
<dbReference type="InterPro" id="IPR035899">
    <property type="entry name" value="DBL_dom_sf"/>
</dbReference>
<reference evidence="3" key="1">
    <citation type="submission" date="2014-03" db="EMBL/GenBank/DDBJ databases">
        <authorList>
            <person name="Aksoy S."/>
            <person name="Warren W."/>
            <person name="Wilson R.K."/>
        </authorList>
    </citation>
    <scope>NUCLEOTIDE SEQUENCE [LARGE SCALE GENOMIC DNA]</scope>
    <source>
        <strain evidence="3">IAEA</strain>
    </source>
</reference>
<keyword evidence="3" id="KW-1185">Reference proteome</keyword>
<dbReference type="VEuPathDB" id="VectorBase:GPAI024363"/>